<evidence type="ECO:0000256" key="1">
    <source>
        <dbReference type="SAM" id="MobiDB-lite"/>
    </source>
</evidence>
<feature type="compositionally biased region" description="Basic and acidic residues" evidence="1">
    <location>
        <begin position="159"/>
        <end position="169"/>
    </location>
</feature>
<proteinExistence type="predicted"/>
<protein>
    <recommendedName>
        <fullName evidence="2">Reverse transcriptase domain-containing protein</fullName>
    </recommendedName>
</protein>
<sequence length="181" mass="20601">MKFYSYIKSFLRDRKATIKIGLLQSLEFTLGPQETPQREVVSALLFILTMKGLSDRLRSIKRTNHAIYADDITVWSLGGSEAETEHALQAALERTESYIRDSGLKLSPAKSELLLYRSNGKGGRGQPPPNQANIRMEIQHGQTISIADTRRVLGQKSYNPEERIRELSKRSPRNWKTHSDM</sequence>
<dbReference type="OrthoDB" id="7555258at2759"/>
<reference evidence="3 4" key="1">
    <citation type="journal article" date="2020" name="Cell">
        <title>Large-Scale Comparative Analyses of Tick Genomes Elucidate Their Genetic Diversity and Vector Capacities.</title>
        <authorList>
            <consortium name="Tick Genome and Microbiome Consortium (TIGMIC)"/>
            <person name="Jia N."/>
            <person name="Wang J."/>
            <person name="Shi W."/>
            <person name="Du L."/>
            <person name="Sun Y."/>
            <person name="Zhan W."/>
            <person name="Jiang J.F."/>
            <person name="Wang Q."/>
            <person name="Zhang B."/>
            <person name="Ji P."/>
            <person name="Bell-Sakyi L."/>
            <person name="Cui X.M."/>
            <person name="Yuan T.T."/>
            <person name="Jiang B.G."/>
            <person name="Yang W.F."/>
            <person name="Lam T.T."/>
            <person name="Chang Q.C."/>
            <person name="Ding S.J."/>
            <person name="Wang X.J."/>
            <person name="Zhu J.G."/>
            <person name="Ruan X.D."/>
            <person name="Zhao L."/>
            <person name="Wei J.T."/>
            <person name="Ye R.Z."/>
            <person name="Que T.C."/>
            <person name="Du C.H."/>
            <person name="Zhou Y.H."/>
            <person name="Cheng J.X."/>
            <person name="Dai P.F."/>
            <person name="Guo W.B."/>
            <person name="Han X.H."/>
            <person name="Huang E.J."/>
            <person name="Li L.F."/>
            <person name="Wei W."/>
            <person name="Gao Y.C."/>
            <person name="Liu J.Z."/>
            <person name="Shao H.Z."/>
            <person name="Wang X."/>
            <person name="Wang C.C."/>
            <person name="Yang T.C."/>
            <person name="Huo Q.B."/>
            <person name="Li W."/>
            <person name="Chen H.Y."/>
            <person name="Chen S.E."/>
            <person name="Zhou L.G."/>
            <person name="Ni X.B."/>
            <person name="Tian J.H."/>
            <person name="Sheng Y."/>
            <person name="Liu T."/>
            <person name="Pan Y.S."/>
            <person name="Xia L.Y."/>
            <person name="Li J."/>
            <person name="Zhao F."/>
            <person name="Cao W.C."/>
        </authorList>
    </citation>
    <scope>NUCLEOTIDE SEQUENCE [LARGE SCALE GENOMIC DNA]</scope>
    <source>
        <strain evidence="3">HaeL-2018</strain>
    </source>
</reference>
<keyword evidence="4" id="KW-1185">Reference proteome</keyword>
<dbReference type="VEuPathDB" id="VectorBase:HLOH_054420"/>
<organism evidence="3 4">
    <name type="scientific">Haemaphysalis longicornis</name>
    <name type="common">Bush tick</name>
    <dbReference type="NCBI Taxonomy" id="44386"/>
    <lineage>
        <taxon>Eukaryota</taxon>
        <taxon>Metazoa</taxon>
        <taxon>Ecdysozoa</taxon>
        <taxon>Arthropoda</taxon>
        <taxon>Chelicerata</taxon>
        <taxon>Arachnida</taxon>
        <taxon>Acari</taxon>
        <taxon>Parasitiformes</taxon>
        <taxon>Ixodida</taxon>
        <taxon>Ixodoidea</taxon>
        <taxon>Ixodidae</taxon>
        <taxon>Haemaphysalinae</taxon>
        <taxon>Haemaphysalis</taxon>
    </lineage>
</organism>
<evidence type="ECO:0000313" key="3">
    <source>
        <dbReference type="EMBL" id="KAH9368033.1"/>
    </source>
</evidence>
<name>A0A9J6G036_HAELO</name>
<feature type="region of interest" description="Disordered" evidence="1">
    <location>
        <begin position="155"/>
        <end position="181"/>
    </location>
</feature>
<evidence type="ECO:0000259" key="2">
    <source>
        <dbReference type="Pfam" id="PF00078"/>
    </source>
</evidence>
<accession>A0A9J6G036</accession>
<dbReference type="AlphaFoldDB" id="A0A9J6G036"/>
<feature type="domain" description="Reverse transcriptase" evidence="2">
    <location>
        <begin position="34"/>
        <end position="126"/>
    </location>
</feature>
<dbReference type="Proteomes" id="UP000821853">
    <property type="component" value="Chromosome 2"/>
</dbReference>
<dbReference type="OMA" id="QANIRME"/>
<dbReference type="InterPro" id="IPR000477">
    <property type="entry name" value="RT_dom"/>
</dbReference>
<feature type="compositionally biased region" description="Basic residues" evidence="1">
    <location>
        <begin position="170"/>
        <end position="181"/>
    </location>
</feature>
<evidence type="ECO:0000313" key="4">
    <source>
        <dbReference type="Proteomes" id="UP000821853"/>
    </source>
</evidence>
<gene>
    <name evidence="3" type="ORF">HPB48_019862</name>
</gene>
<dbReference type="Pfam" id="PF00078">
    <property type="entry name" value="RVT_1"/>
    <property type="match status" value="1"/>
</dbReference>
<comment type="caution">
    <text evidence="3">The sequence shown here is derived from an EMBL/GenBank/DDBJ whole genome shotgun (WGS) entry which is preliminary data.</text>
</comment>
<dbReference type="EMBL" id="JABSTR010000004">
    <property type="protein sequence ID" value="KAH9368033.1"/>
    <property type="molecule type" value="Genomic_DNA"/>
</dbReference>